<dbReference type="SUPFAM" id="SSF51658">
    <property type="entry name" value="Xylose isomerase-like"/>
    <property type="match status" value="1"/>
</dbReference>
<keyword evidence="1" id="KW-0413">Isomerase</keyword>
<keyword evidence="2" id="KW-1185">Reference proteome</keyword>
<comment type="caution">
    <text evidence="1">The sequence shown here is derived from an EMBL/GenBank/DDBJ whole genome shotgun (WGS) entry which is preliminary data.</text>
</comment>
<protein>
    <submittedName>
        <fullName evidence="1">Sugar phosphate isomerase/epimerase</fullName>
    </submittedName>
</protein>
<accession>A0A6N7XSD1</accession>
<name>A0A6N7XSD1_9FIRM</name>
<dbReference type="Proteomes" id="UP000469523">
    <property type="component" value="Unassembled WGS sequence"/>
</dbReference>
<organism evidence="1 2">
    <name type="scientific">Tissierella pigra</name>
    <dbReference type="NCBI Taxonomy" id="2607614"/>
    <lineage>
        <taxon>Bacteria</taxon>
        <taxon>Bacillati</taxon>
        <taxon>Bacillota</taxon>
        <taxon>Tissierellia</taxon>
        <taxon>Tissierellales</taxon>
        <taxon>Tissierellaceae</taxon>
        <taxon>Tissierella</taxon>
    </lineage>
</organism>
<dbReference type="GO" id="GO:0016853">
    <property type="term" value="F:isomerase activity"/>
    <property type="evidence" value="ECO:0007669"/>
    <property type="project" value="UniProtKB-KW"/>
</dbReference>
<dbReference type="RefSeq" id="WP_154438752.1">
    <property type="nucleotide sequence ID" value="NZ_VUNQ01000003.1"/>
</dbReference>
<dbReference type="AlphaFoldDB" id="A0A6N7XSD1"/>
<proteinExistence type="predicted"/>
<reference evidence="1 2" key="1">
    <citation type="submission" date="2019-09" db="EMBL/GenBank/DDBJ databases">
        <title>In-depth cultivation of the pig gut microbiome towards novel bacterial diversity and tailored functional studies.</title>
        <authorList>
            <person name="Wylensek D."/>
            <person name="Hitch T.C.A."/>
            <person name="Clavel T."/>
        </authorList>
    </citation>
    <scope>NUCLEOTIDE SEQUENCE [LARGE SCALE GENOMIC DNA]</scope>
    <source>
        <strain evidence="1 2">WCA3-693-APC-4?</strain>
    </source>
</reference>
<gene>
    <name evidence="1" type="ORF">FYJ83_02440</name>
</gene>
<dbReference type="Gene3D" id="3.20.20.150">
    <property type="entry name" value="Divalent-metal-dependent TIM barrel enzymes"/>
    <property type="match status" value="1"/>
</dbReference>
<dbReference type="EMBL" id="VUNQ01000003">
    <property type="protein sequence ID" value="MSU00323.1"/>
    <property type="molecule type" value="Genomic_DNA"/>
</dbReference>
<evidence type="ECO:0000313" key="1">
    <source>
        <dbReference type="EMBL" id="MSU00323.1"/>
    </source>
</evidence>
<evidence type="ECO:0000313" key="2">
    <source>
        <dbReference type="Proteomes" id="UP000469523"/>
    </source>
</evidence>
<dbReference type="InterPro" id="IPR036237">
    <property type="entry name" value="Xyl_isomerase-like_sf"/>
</dbReference>
<sequence length="297" mass="35802">MERFMIGQSGRFDYNKHTRDFKPSFFGVEACLLEEEDIKKLIDNANREEFNIGIHFPLRTKGWRLRDPQFLSKDDDTRESSYKYMENEINFLKEVKPKYILLHYPKPVLLDKSVDWTNWRFANDTEYYFEDSYSYENFSAKSEELFKWLSDISIENDFIPVLELDALNKYIYTTDLLKTLLDKYPRIKICLDIGRLHLQDKLDKNFNSFEFASRFAKYAEVVHLWNIKVTDNVEYNHYPTLPDLRPEEGWGDIEKYLEIIKKENKFCKILFEHRSDLISDEELESCYNWISNILNEE</sequence>